<keyword evidence="2" id="KW-0808">Transferase</keyword>
<protein>
    <submittedName>
        <fullName evidence="2">Two-component sensor histidine kinase</fullName>
    </submittedName>
</protein>
<comment type="caution">
    <text evidence="2">The sequence shown here is derived from an EMBL/GenBank/DDBJ whole genome shotgun (WGS) entry which is preliminary data.</text>
</comment>
<dbReference type="AlphaFoldDB" id="A0AAW7MG31"/>
<dbReference type="GO" id="GO:0016301">
    <property type="term" value="F:kinase activity"/>
    <property type="evidence" value="ECO:0007669"/>
    <property type="project" value="UniProtKB-KW"/>
</dbReference>
<keyword evidence="1" id="KW-0812">Transmembrane</keyword>
<name>A0AAW7MG31_9BURK</name>
<keyword evidence="1" id="KW-1133">Transmembrane helix</keyword>
<reference evidence="2" key="1">
    <citation type="submission" date="2018-04" db="EMBL/GenBank/DDBJ databases">
        <authorList>
            <person name="Jy Z."/>
        </authorList>
    </citation>
    <scope>NUCLEOTIDE SEQUENCE</scope>
    <source>
        <strain evidence="2">LA18</strain>
    </source>
</reference>
<organism evidence="2 3">
    <name type="scientific">Pandoraea cepalis</name>
    <dbReference type="NCBI Taxonomy" id="2508294"/>
    <lineage>
        <taxon>Bacteria</taxon>
        <taxon>Pseudomonadati</taxon>
        <taxon>Pseudomonadota</taxon>
        <taxon>Betaproteobacteria</taxon>
        <taxon>Burkholderiales</taxon>
        <taxon>Burkholderiaceae</taxon>
        <taxon>Pandoraea</taxon>
    </lineage>
</organism>
<dbReference type="EMBL" id="QAIC01000003">
    <property type="protein sequence ID" value="MDN4571670.1"/>
    <property type="molecule type" value="Genomic_DNA"/>
</dbReference>
<accession>A0AAW7MG31</accession>
<keyword evidence="1" id="KW-0472">Membrane</keyword>
<feature type="transmembrane region" description="Helical" evidence="1">
    <location>
        <begin position="12"/>
        <end position="33"/>
    </location>
</feature>
<evidence type="ECO:0000313" key="2">
    <source>
        <dbReference type="EMBL" id="MDN4571670.1"/>
    </source>
</evidence>
<evidence type="ECO:0000313" key="3">
    <source>
        <dbReference type="Proteomes" id="UP001172791"/>
    </source>
</evidence>
<proteinExistence type="predicted"/>
<dbReference type="Proteomes" id="UP001172791">
    <property type="component" value="Unassembled WGS sequence"/>
</dbReference>
<sequence>MSDSIRLRLSLWLSAAILFFAVIAGVISFGAAFDEAHELQDDVLRQ</sequence>
<feature type="non-terminal residue" evidence="2">
    <location>
        <position position="46"/>
    </location>
</feature>
<keyword evidence="2" id="KW-0418">Kinase</keyword>
<gene>
    <name evidence="2" type="ORF">DBA34_00025</name>
</gene>
<evidence type="ECO:0000256" key="1">
    <source>
        <dbReference type="SAM" id="Phobius"/>
    </source>
</evidence>